<feature type="transmembrane region" description="Helical" evidence="9">
    <location>
        <begin position="296"/>
        <end position="317"/>
    </location>
</feature>
<dbReference type="Gene3D" id="1.10.10.60">
    <property type="entry name" value="Homeodomain-like"/>
    <property type="match status" value="1"/>
</dbReference>
<dbReference type="InterPro" id="IPR011701">
    <property type="entry name" value="MFS"/>
</dbReference>
<feature type="DNA-binding region" description="H-T-H motif" evidence="8">
    <location>
        <begin position="451"/>
        <end position="470"/>
    </location>
</feature>
<proteinExistence type="predicted"/>
<feature type="transmembrane region" description="Helical" evidence="9">
    <location>
        <begin position="387"/>
        <end position="408"/>
    </location>
</feature>
<feature type="transmembrane region" description="Helical" evidence="9">
    <location>
        <begin position="82"/>
        <end position="101"/>
    </location>
</feature>
<evidence type="ECO:0000313" key="12">
    <source>
        <dbReference type="EMBL" id="MCH7321319.1"/>
    </source>
</evidence>
<evidence type="ECO:0000256" key="1">
    <source>
        <dbReference type="ARBA" id="ARBA00004651"/>
    </source>
</evidence>
<evidence type="ECO:0000256" key="3">
    <source>
        <dbReference type="ARBA" id="ARBA00022475"/>
    </source>
</evidence>
<sequence>MMTSVTYSTHLYKNKSFLFLIASQIVSAIGNWLDILAIMTLVAVKWNASPLAVSGVMLVFVGPMVLFGPISGVLSDRIERRFIMVLSDLVCLVLVLGVAFSTELWQVYVLLFLKSSFVALFIPAKNGKLKEIVEEDQIQTAMGISAMIDNGAKIIGPVLSGMVVATLGIQLAFYIDAFTFALSALLLLGVPKYDRKVVAKEIEQKKLMIFSNLLVEMKEGFTFLKGIPVILVSLIISTLLLLVLQIADTQFMVLLREIFKDPVTVAGYSMAASGGGMFIASAIFTKKQIHSTLNCMFFGAFGLGISLIAVAAMSHLSTTFLTIAYPMLFFLAGFSFGSAIIPLNILAQKITPVDKTGRVFGIINSMTTLGTLIGMVLGGILSEVFGVVMTFIVSGTSLVVVSLLTIIIKSLSKVGIEMSPKVSQQYKENRKHELLKAAESAFCQKGFEPTTMKDVVELSGMSRGGVYQYFSSTEEMLKSILAERDEQFEKKIHDFIKSNQPVWETIETILDAYNKESFHKISAVTYEYFVTGWRSEGMERIPYLLTRFNRARENYIKLLEKGVETGEFDPIQPLHTIATFLINVTDGILLQTHLAGNKEVDTEGQLEALKLYLRTVLQIN</sequence>
<dbReference type="SUPFAM" id="SSF103473">
    <property type="entry name" value="MFS general substrate transporter"/>
    <property type="match status" value="1"/>
</dbReference>
<evidence type="ECO:0000256" key="4">
    <source>
        <dbReference type="ARBA" id="ARBA00022692"/>
    </source>
</evidence>
<organism evidence="12 13">
    <name type="scientific">Solibacillus palustris</name>
    <dbReference type="NCBI Taxonomy" id="2908203"/>
    <lineage>
        <taxon>Bacteria</taxon>
        <taxon>Bacillati</taxon>
        <taxon>Bacillota</taxon>
        <taxon>Bacilli</taxon>
        <taxon>Bacillales</taxon>
        <taxon>Caryophanaceae</taxon>
        <taxon>Solibacillus</taxon>
    </lineage>
</organism>
<feature type="domain" description="HTH tetR-type" evidence="11">
    <location>
        <begin position="428"/>
        <end position="488"/>
    </location>
</feature>
<dbReference type="InterPro" id="IPR036271">
    <property type="entry name" value="Tet_transcr_reg_TetR-rel_C_sf"/>
</dbReference>
<name>A0ABS9UAH1_9BACL</name>
<keyword evidence="4 9" id="KW-0812">Transmembrane</keyword>
<comment type="subcellular location">
    <subcellularLocation>
        <location evidence="1">Cell membrane</location>
        <topology evidence="1">Multi-pass membrane protein</topology>
    </subcellularLocation>
</comment>
<evidence type="ECO:0000256" key="6">
    <source>
        <dbReference type="ARBA" id="ARBA00023125"/>
    </source>
</evidence>
<evidence type="ECO:0000256" key="8">
    <source>
        <dbReference type="PROSITE-ProRule" id="PRU00335"/>
    </source>
</evidence>
<dbReference type="Pfam" id="PF17922">
    <property type="entry name" value="TetR_C_17"/>
    <property type="match status" value="1"/>
</dbReference>
<feature type="transmembrane region" description="Helical" evidence="9">
    <location>
        <begin position="323"/>
        <end position="347"/>
    </location>
</feature>
<gene>
    <name evidence="12" type="ORF">LZ480_05385</name>
</gene>
<evidence type="ECO:0000313" key="13">
    <source>
        <dbReference type="Proteomes" id="UP001316087"/>
    </source>
</evidence>
<dbReference type="InterPro" id="IPR036259">
    <property type="entry name" value="MFS_trans_sf"/>
</dbReference>
<feature type="transmembrane region" description="Helical" evidence="9">
    <location>
        <begin position="266"/>
        <end position="284"/>
    </location>
</feature>
<dbReference type="PRINTS" id="PR00455">
    <property type="entry name" value="HTHTETR"/>
</dbReference>
<dbReference type="InterPro" id="IPR001647">
    <property type="entry name" value="HTH_TetR"/>
</dbReference>
<dbReference type="Pfam" id="PF00440">
    <property type="entry name" value="TetR_N"/>
    <property type="match status" value="1"/>
</dbReference>
<evidence type="ECO:0000259" key="11">
    <source>
        <dbReference type="PROSITE" id="PS50977"/>
    </source>
</evidence>
<dbReference type="PROSITE" id="PS50977">
    <property type="entry name" value="HTH_TETR_2"/>
    <property type="match status" value="1"/>
</dbReference>
<evidence type="ECO:0000256" key="9">
    <source>
        <dbReference type="SAM" id="Phobius"/>
    </source>
</evidence>
<dbReference type="Pfam" id="PF07690">
    <property type="entry name" value="MFS_1"/>
    <property type="match status" value="1"/>
</dbReference>
<dbReference type="SUPFAM" id="SSF48498">
    <property type="entry name" value="Tetracyclin repressor-like, C-terminal domain"/>
    <property type="match status" value="1"/>
</dbReference>
<dbReference type="InterPro" id="IPR020846">
    <property type="entry name" value="MFS_dom"/>
</dbReference>
<feature type="transmembrane region" description="Helical" evidence="9">
    <location>
        <begin position="359"/>
        <end position="381"/>
    </location>
</feature>
<dbReference type="PANTHER" id="PTHR43266">
    <property type="entry name" value="MACROLIDE-EFFLUX PROTEIN"/>
    <property type="match status" value="1"/>
</dbReference>
<dbReference type="InterPro" id="IPR041612">
    <property type="entry name" value="YfiR_C"/>
</dbReference>
<feature type="transmembrane region" description="Helical" evidence="9">
    <location>
        <begin position="17"/>
        <end position="44"/>
    </location>
</feature>
<feature type="transmembrane region" description="Helical" evidence="9">
    <location>
        <begin position="227"/>
        <end position="246"/>
    </location>
</feature>
<evidence type="ECO:0000256" key="2">
    <source>
        <dbReference type="ARBA" id="ARBA00022448"/>
    </source>
</evidence>
<dbReference type="RefSeq" id="WP_241368349.1">
    <property type="nucleotide sequence ID" value="NZ_JAKZFC010000001.1"/>
</dbReference>
<protein>
    <submittedName>
        <fullName evidence="12">MFS transporter</fullName>
    </submittedName>
</protein>
<feature type="transmembrane region" description="Helical" evidence="9">
    <location>
        <begin position="50"/>
        <end position="70"/>
    </location>
</feature>
<keyword evidence="13" id="KW-1185">Reference proteome</keyword>
<evidence type="ECO:0000256" key="5">
    <source>
        <dbReference type="ARBA" id="ARBA00022989"/>
    </source>
</evidence>
<dbReference type="SUPFAM" id="SSF46689">
    <property type="entry name" value="Homeodomain-like"/>
    <property type="match status" value="1"/>
</dbReference>
<evidence type="ECO:0000256" key="7">
    <source>
        <dbReference type="ARBA" id="ARBA00023136"/>
    </source>
</evidence>
<dbReference type="PANTHER" id="PTHR43266:SF2">
    <property type="entry name" value="MAJOR FACILITATOR SUPERFAMILY (MFS) PROFILE DOMAIN-CONTAINING PROTEIN"/>
    <property type="match status" value="1"/>
</dbReference>
<comment type="caution">
    <text evidence="12">The sequence shown here is derived from an EMBL/GenBank/DDBJ whole genome shotgun (WGS) entry which is preliminary data.</text>
</comment>
<evidence type="ECO:0000259" key="10">
    <source>
        <dbReference type="PROSITE" id="PS50850"/>
    </source>
</evidence>
<feature type="domain" description="Major facilitator superfamily (MFS) profile" evidence="10">
    <location>
        <begin position="16"/>
        <end position="413"/>
    </location>
</feature>
<dbReference type="PROSITE" id="PS50850">
    <property type="entry name" value="MFS"/>
    <property type="match status" value="1"/>
</dbReference>
<reference evidence="12 13" key="1">
    <citation type="submission" date="2022-03" db="EMBL/GenBank/DDBJ databases">
        <authorList>
            <person name="Jo J.-H."/>
            <person name="Im W.-T."/>
        </authorList>
    </citation>
    <scope>NUCLEOTIDE SEQUENCE [LARGE SCALE GENOMIC DNA]</scope>
    <source>
        <strain evidence="12 13">MA9</strain>
    </source>
</reference>
<keyword evidence="3" id="KW-1003">Cell membrane</keyword>
<dbReference type="CDD" id="cd06173">
    <property type="entry name" value="MFS_MefA_like"/>
    <property type="match status" value="1"/>
</dbReference>
<keyword evidence="5 9" id="KW-1133">Transmembrane helix</keyword>
<keyword evidence="7 9" id="KW-0472">Membrane</keyword>
<feature type="transmembrane region" description="Helical" evidence="9">
    <location>
        <begin position="171"/>
        <end position="190"/>
    </location>
</feature>
<dbReference type="Gene3D" id="1.20.1250.20">
    <property type="entry name" value="MFS general substrate transporter like domains"/>
    <property type="match status" value="1"/>
</dbReference>
<keyword evidence="2" id="KW-0813">Transport</keyword>
<dbReference type="InterPro" id="IPR009057">
    <property type="entry name" value="Homeodomain-like_sf"/>
</dbReference>
<accession>A0ABS9UAH1</accession>
<dbReference type="EMBL" id="JAKZFC010000001">
    <property type="protein sequence ID" value="MCH7321319.1"/>
    <property type="molecule type" value="Genomic_DNA"/>
</dbReference>
<dbReference type="Gene3D" id="1.10.357.10">
    <property type="entry name" value="Tetracycline Repressor, domain 2"/>
    <property type="match status" value="1"/>
</dbReference>
<dbReference type="Proteomes" id="UP001316087">
    <property type="component" value="Unassembled WGS sequence"/>
</dbReference>
<keyword evidence="6 8" id="KW-0238">DNA-binding</keyword>